<accession>A0A2C6KY83</accession>
<dbReference type="EMBL" id="MIGC01002529">
    <property type="protein sequence ID" value="PHJ20925.1"/>
    <property type="molecule type" value="Genomic_DNA"/>
</dbReference>
<dbReference type="PANTHER" id="PTHR20931:SF0">
    <property type="entry name" value="TETRATRICOPEPTIDE REPEAT PROTEIN 30"/>
    <property type="match status" value="1"/>
</dbReference>
<keyword evidence="4" id="KW-1185">Reference proteome</keyword>
<dbReference type="Proteomes" id="UP000221165">
    <property type="component" value="Unassembled WGS sequence"/>
</dbReference>
<dbReference type="VEuPathDB" id="ToxoDB:CSUI_005238"/>
<evidence type="ECO:0000313" key="3">
    <source>
        <dbReference type="EMBL" id="PHJ20925.1"/>
    </source>
</evidence>
<keyword evidence="2" id="KW-0802">TPR repeat</keyword>
<dbReference type="GO" id="GO:0005879">
    <property type="term" value="C:axonemal microtubule"/>
    <property type="evidence" value="ECO:0007669"/>
    <property type="project" value="TreeGrafter"/>
</dbReference>
<proteinExistence type="predicted"/>
<dbReference type="RefSeq" id="XP_067922610.1">
    <property type="nucleotide sequence ID" value="XM_068065416.1"/>
</dbReference>
<reference evidence="3 4" key="1">
    <citation type="journal article" date="2017" name="Int. J. Parasitol.">
        <title>The genome of the protozoan parasite Cystoisospora suis and a reverse vaccinology approach to identify vaccine candidates.</title>
        <authorList>
            <person name="Palmieri N."/>
            <person name="Shrestha A."/>
            <person name="Ruttkowski B."/>
            <person name="Beck T."/>
            <person name="Vogl C."/>
            <person name="Tomley F."/>
            <person name="Blake D.P."/>
            <person name="Joachim A."/>
        </authorList>
    </citation>
    <scope>NUCLEOTIDE SEQUENCE [LARGE SCALE GENOMIC DNA]</scope>
    <source>
        <strain evidence="3 4">Wien I</strain>
    </source>
</reference>
<gene>
    <name evidence="3" type="ORF">CSUI_005238</name>
</gene>
<name>A0A2C6KY83_9APIC</name>
<dbReference type="InterPro" id="IPR039941">
    <property type="entry name" value="TT30"/>
</dbReference>
<comment type="caution">
    <text evidence="3">The sequence shown here is derived from an EMBL/GenBank/DDBJ whole genome shotgun (WGS) entry which is preliminary data.</text>
</comment>
<evidence type="ECO:0000256" key="1">
    <source>
        <dbReference type="ARBA" id="ARBA00022737"/>
    </source>
</evidence>
<evidence type="ECO:0000313" key="4">
    <source>
        <dbReference type="Proteomes" id="UP000221165"/>
    </source>
</evidence>
<dbReference type="Pfam" id="PF13432">
    <property type="entry name" value="TPR_16"/>
    <property type="match status" value="1"/>
</dbReference>
<dbReference type="InterPro" id="IPR011990">
    <property type="entry name" value="TPR-like_helical_dom_sf"/>
</dbReference>
<evidence type="ECO:0000256" key="2">
    <source>
        <dbReference type="ARBA" id="ARBA00022803"/>
    </source>
</evidence>
<dbReference type="AlphaFoldDB" id="A0A2C6KY83"/>
<dbReference type="GeneID" id="94428627"/>
<dbReference type="GO" id="GO:0042073">
    <property type="term" value="P:intraciliary transport"/>
    <property type="evidence" value="ECO:0007669"/>
    <property type="project" value="TreeGrafter"/>
</dbReference>
<dbReference type="GO" id="GO:0030992">
    <property type="term" value="C:intraciliary transport particle B"/>
    <property type="evidence" value="ECO:0007669"/>
    <property type="project" value="TreeGrafter"/>
</dbReference>
<dbReference type="OrthoDB" id="432109at2759"/>
<dbReference type="PANTHER" id="PTHR20931">
    <property type="entry name" value="TETRATRICOPEPTIDE REPEAT PROTEIN 30"/>
    <property type="match status" value="1"/>
</dbReference>
<keyword evidence="1" id="KW-0677">Repeat</keyword>
<dbReference type="GO" id="GO:0120170">
    <property type="term" value="F:intraciliary transport particle B binding"/>
    <property type="evidence" value="ECO:0007669"/>
    <property type="project" value="TreeGrafter"/>
</dbReference>
<organism evidence="3 4">
    <name type="scientific">Cystoisospora suis</name>
    <dbReference type="NCBI Taxonomy" id="483139"/>
    <lineage>
        <taxon>Eukaryota</taxon>
        <taxon>Sar</taxon>
        <taxon>Alveolata</taxon>
        <taxon>Apicomplexa</taxon>
        <taxon>Conoidasida</taxon>
        <taxon>Coccidia</taxon>
        <taxon>Eucoccidiorida</taxon>
        <taxon>Eimeriorina</taxon>
        <taxon>Sarcocystidae</taxon>
        <taxon>Cystoisospora</taxon>
    </lineage>
</organism>
<dbReference type="Gene3D" id="1.25.40.10">
    <property type="entry name" value="Tetratricopeptide repeat domain"/>
    <property type="match status" value="2"/>
</dbReference>
<protein>
    <submittedName>
        <fullName evidence="3">Tetratricopeptide repeat-containing protein</fullName>
    </submittedName>
</protein>
<sequence>MEGKRLTDSVYAFIRDEKYDSAKRLLSRELARTPKCRALLSLLGYCCYHMQDYEDAAAVYEELAACYPDQASYQAAFTAANSGRLTVLVVAPPSDLPRQVNLAQSLLKAGELGQASSVCKALGEVAGANPQQTALLAAWGMYEGDDLEGLKSLLSRCDATDPEVATLCASRLWKEGKYELALETFRSVLDGGDFDALTAYNVALCHYELKQYTECSGYLRQIIKAAVESHPELELGPRDPEEVVGTGLSNSAAGLKDTALIEAVNLRSAIDFRLERVADAAEKLDLMPWRPPKEVDAVTVHNQALFQAEENAGVAFNMLRFLIDNPPFPPEAFANLAQRKDLVAKYLTEEEVLFLEALIISSSSPDEAIKRLEAIAGRYVEKLQKTEHAMEVLMAQANIFWARKEYDIVERGNTRKPFSTTSKFLRATKIVY</sequence>
<dbReference type="SUPFAM" id="SSF48452">
    <property type="entry name" value="TPR-like"/>
    <property type="match status" value="1"/>
</dbReference>